<dbReference type="PANTHER" id="PTHR45638:SF11">
    <property type="entry name" value="CYCLIC NUCLEOTIDE-GATED CATION CHANNEL SUBUNIT A"/>
    <property type="match status" value="1"/>
</dbReference>
<evidence type="ECO:0000259" key="3">
    <source>
        <dbReference type="PROSITE" id="PS50042"/>
    </source>
</evidence>
<evidence type="ECO:0000313" key="4">
    <source>
        <dbReference type="EMBL" id="OSQ46975.1"/>
    </source>
</evidence>
<keyword evidence="1" id="KW-0813">Transport</keyword>
<dbReference type="Gene3D" id="2.60.120.10">
    <property type="entry name" value="Jelly Rolls"/>
    <property type="match status" value="1"/>
</dbReference>
<feature type="transmembrane region" description="Helical" evidence="2">
    <location>
        <begin position="37"/>
        <end position="58"/>
    </location>
</feature>
<organism evidence="4 5">
    <name type="scientific">Marivita geojedonensis</name>
    <dbReference type="NCBI Taxonomy" id="1123756"/>
    <lineage>
        <taxon>Bacteria</taxon>
        <taxon>Pseudomonadati</taxon>
        <taxon>Pseudomonadota</taxon>
        <taxon>Alphaproteobacteria</taxon>
        <taxon>Rhodobacterales</taxon>
        <taxon>Roseobacteraceae</taxon>
        <taxon>Marivita</taxon>
    </lineage>
</organism>
<dbReference type="OrthoDB" id="9786503at2"/>
<feature type="transmembrane region" description="Helical" evidence="2">
    <location>
        <begin position="6"/>
        <end position="25"/>
    </location>
</feature>
<keyword evidence="1" id="KW-0406">Ion transport</keyword>
<keyword evidence="1" id="KW-0407">Ion channel</keyword>
<proteinExistence type="predicted"/>
<dbReference type="PROSITE" id="PS50042">
    <property type="entry name" value="CNMP_BINDING_3"/>
    <property type="match status" value="1"/>
</dbReference>
<evidence type="ECO:0000256" key="1">
    <source>
        <dbReference type="ARBA" id="ARBA00023286"/>
    </source>
</evidence>
<dbReference type="EMBL" id="JFKC01000021">
    <property type="protein sequence ID" value="OSQ46975.1"/>
    <property type="molecule type" value="Genomic_DNA"/>
</dbReference>
<name>A0A1X4NHL2_9RHOB</name>
<dbReference type="Proteomes" id="UP000193926">
    <property type="component" value="Unassembled WGS sequence"/>
</dbReference>
<dbReference type="SUPFAM" id="SSF51206">
    <property type="entry name" value="cAMP-binding domain-like"/>
    <property type="match status" value="1"/>
</dbReference>
<dbReference type="InterPro" id="IPR014710">
    <property type="entry name" value="RmlC-like_jellyroll"/>
</dbReference>
<sequence>MPIIDIIGFTASALVFLTFCMRTLLPLRLVAITSNIFFIVYGFLADLAPILTLHLLLLPMNLFRTAQQLQTRRRMRSALYNEPNLDFLLPLSTREDFADNKVVFHRGDAADKMYVVADGNVIVEDFEQTLPKGSIFGEVAFFKTDAKRTATVRTSGPTTLAWIDRETLIRLYRNNPDFALFLTRLMVTRLVENEENALNDPKNAGKNT</sequence>
<dbReference type="Pfam" id="PF00027">
    <property type="entry name" value="cNMP_binding"/>
    <property type="match status" value="1"/>
</dbReference>
<gene>
    <name evidence="4" type="ORF">MGEO_16390</name>
</gene>
<dbReference type="InterPro" id="IPR000595">
    <property type="entry name" value="cNMP-bd_dom"/>
</dbReference>
<keyword evidence="2" id="KW-0472">Membrane</keyword>
<evidence type="ECO:0000256" key="2">
    <source>
        <dbReference type="SAM" id="Phobius"/>
    </source>
</evidence>
<dbReference type="GO" id="GO:0044877">
    <property type="term" value="F:protein-containing complex binding"/>
    <property type="evidence" value="ECO:0007669"/>
    <property type="project" value="TreeGrafter"/>
</dbReference>
<dbReference type="CDD" id="cd00038">
    <property type="entry name" value="CAP_ED"/>
    <property type="match status" value="1"/>
</dbReference>
<comment type="caution">
    <text evidence="4">The sequence shown here is derived from an EMBL/GenBank/DDBJ whole genome shotgun (WGS) entry which is preliminary data.</text>
</comment>
<keyword evidence="1" id="KW-1071">Ligand-gated ion channel</keyword>
<keyword evidence="2" id="KW-0812">Transmembrane</keyword>
<keyword evidence="2" id="KW-1133">Transmembrane helix</keyword>
<dbReference type="RefSeq" id="WP_158091033.1">
    <property type="nucleotide sequence ID" value="NZ_JFKC01000021.1"/>
</dbReference>
<keyword evidence="5" id="KW-1185">Reference proteome</keyword>
<dbReference type="InterPro" id="IPR018490">
    <property type="entry name" value="cNMP-bd_dom_sf"/>
</dbReference>
<dbReference type="STRING" id="1123756.MGEO_16390"/>
<dbReference type="PANTHER" id="PTHR45638">
    <property type="entry name" value="CYCLIC NUCLEOTIDE-GATED CATION CHANNEL SUBUNIT A"/>
    <property type="match status" value="1"/>
</dbReference>
<accession>A0A1X4NHL2</accession>
<dbReference type="GO" id="GO:0005221">
    <property type="term" value="F:intracellularly cyclic nucleotide-activated monoatomic cation channel activity"/>
    <property type="evidence" value="ECO:0007669"/>
    <property type="project" value="InterPro"/>
</dbReference>
<dbReference type="AlphaFoldDB" id="A0A1X4NHL2"/>
<protein>
    <recommendedName>
        <fullName evidence="3">Cyclic nucleotide-binding domain-containing protein</fullName>
    </recommendedName>
</protein>
<feature type="domain" description="Cyclic nucleotide-binding" evidence="3">
    <location>
        <begin position="97"/>
        <end position="177"/>
    </location>
</feature>
<evidence type="ECO:0000313" key="5">
    <source>
        <dbReference type="Proteomes" id="UP000193926"/>
    </source>
</evidence>
<reference evidence="4 5" key="1">
    <citation type="submission" date="2014-03" db="EMBL/GenBank/DDBJ databases">
        <title>The draft genome sequence of Marivita geojedonensis KCTC 23882.</title>
        <authorList>
            <person name="Lai Q."/>
            <person name="Shao Z."/>
        </authorList>
    </citation>
    <scope>NUCLEOTIDE SEQUENCE [LARGE SCALE GENOMIC DNA]</scope>
    <source>
        <strain evidence="4 5">DPG-138</strain>
    </source>
</reference>
<dbReference type="SMART" id="SM00100">
    <property type="entry name" value="cNMP"/>
    <property type="match status" value="1"/>
</dbReference>
<dbReference type="InterPro" id="IPR050866">
    <property type="entry name" value="CNG_cation_channel"/>
</dbReference>